<accession>A0A147BGL3</accession>
<evidence type="ECO:0000256" key="14">
    <source>
        <dbReference type="RuleBase" id="RU000405"/>
    </source>
</evidence>
<evidence type="ECO:0000259" key="19">
    <source>
        <dbReference type="PROSITE" id="PS50125"/>
    </source>
</evidence>
<dbReference type="InterPro" id="IPR011009">
    <property type="entry name" value="Kinase-like_dom_sf"/>
</dbReference>
<dbReference type="CDD" id="cd14042">
    <property type="entry name" value="PK_GC-A_B"/>
    <property type="match status" value="1"/>
</dbReference>
<keyword evidence="6" id="KW-0547">Nucleotide-binding</keyword>
<evidence type="ECO:0000256" key="10">
    <source>
        <dbReference type="ARBA" id="ARBA00023170"/>
    </source>
</evidence>
<dbReference type="InterPro" id="IPR001054">
    <property type="entry name" value="A/G_cyclase"/>
</dbReference>
<dbReference type="GO" id="GO:0005525">
    <property type="term" value="F:GTP binding"/>
    <property type="evidence" value="ECO:0007669"/>
    <property type="project" value="UniProtKB-KW"/>
</dbReference>
<keyword evidence="9 16" id="KW-0472">Membrane</keyword>
<protein>
    <recommendedName>
        <fullName evidence="3 15">Guanylate cyclase</fullName>
        <ecNumber evidence="3 15">4.6.1.2</ecNumber>
    </recommendedName>
</protein>
<reference evidence="20" key="1">
    <citation type="journal article" date="2018" name="PLoS Negl. Trop. Dis.">
        <title>Sialome diversity of ticks revealed by RNAseq of single tick salivary glands.</title>
        <authorList>
            <person name="Perner J."/>
            <person name="Kropackova S."/>
            <person name="Kopacek P."/>
            <person name="Ribeiro J.M."/>
        </authorList>
    </citation>
    <scope>NUCLEOTIDE SEQUENCE</scope>
    <source>
        <strain evidence="20">Siblings of single egg batch collected in Ceske Budejovice</strain>
        <tissue evidence="20">Salivary glands</tissue>
    </source>
</reference>
<comment type="subcellular location">
    <subcellularLocation>
        <location evidence="2">Membrane</location>
        <topology evidence="2">Single-pass type I membrane protein</topology>
    </subcellularLocation>
</comment>
<dbReference type="PANTHER" id="PTHR11920">
    <property type="entry name" value="GUANYLYL CYCLASE"/>
    <property type="match status" value="1"/>
</dbReference>
<dbReference type="GO" id="GO:0035556">
    <property type="term" value="P:intracellular signal transduction"/>
    <property type="evidence" value="ECO:0007669"/>
    <property type="project" value="InterPro"/>
</dbReference>
<keyword evidence="12 14" id="KW-0456">Lyase</keyword>
<evidence type="ECO:0000256" key="17">
    <source>
        <dbReference type="SAM" id="SignalP"/>
    </source>
</evidence>
<dbReference type="GO" id="GO:0007168">
    <property type="term" value="P:receptor guanylyl cyclase signaling pathway"/>
    <property type="evidence" value="ECO:0007669"/>
    <property type="project" value="TreeGrafter"/>
</dbReference>
<keyword evidence="4 16" id="KW-0812">Transmembrane</keyword>
<feature type="domain" description="Protein kinase" evidence="18">
    <location>
        <begin position="513"/>
        <end position="798"/>
    </location>
</feature>
<evidence type="ECO:0000256" key="13">
    <source>
        <dbReference type="ARBA" id="ARBA00023293"/>
    </source>
</evidence>
<dbReference type="EC" id="4.6.1.2" evidence="3 15"/>
<feature type="transmembrane region" description="Helical" evidence="16">
    <location>
        <begin position="457"/>
        <end position="480"/>
    </location>
</feature>
<keyword evidence="11" id="KW-0325">Glycoprotein</keyword>
<evidence type="ECO:0000256" key="1">
    <source>
        <dbReference type="ARBA" id="ARBA00001436"/>
    </source>
</evidence>
<dbReference type="FunFam" id="3.30.70.1230:FF:000004">
    <property type="entry name" value="Guanylate cyclase"/>
    <property type="match status" value="1"/>
</dbReference>
<dbReference type="Gene3D" id="3.30.70.1230">
    <property type="entry name" value="Nucleotide cyclase"/>
    <property type="match status" value="1"/>
</dbReference>
<comment type="catalytic activity">
    <reaction evidence="1 15">
        <text>GTP = 3',5'-cyclic GMP + diphosphate</text>
        <dbReference type="Rhea" id="RHEA:13665"/>
        <dbReference type="ChEBI" id="CHEBI:33019"/>
        <dbReference type="ChEBI" id="CHEBI:37565"/>
        <dbReference type="ChEBI" id="CHEBI:57746"/>
        <dbReference type="EC" id="4.6.1.2"/>
    </reaction>
</comment>
<evidence type="ECO:0000256" key="11">
    <source>
        <dbReference type="ARBA" id="ARBA00023180"/>
    </source>
</evidence>
<dbReference type="EMBL" id="GEGO01005477">
    <property type="protein sequence ID" value="JAR89927.1"/>
    <property type="molecule type" value="Transcribed_RNA"/>
</dbReference>
<dbReference type="InterPro" id="IPR028082">
    <property type="entry name" value="Peripla_BP_I"/>
</dbReference>
<evidence type="ECO:0000259" key="18">
    <source>
        <dbReference type="PROSITE" id="PS50011"/>
    </source>
</evidence>
<dbReference type="Gene3D" id="6.10.250.780">
    <property type="match status" value="1"/>
</dbReference>
<dbReference type="FunFam" id="3.40.50.2300:FF:000153">
    <property type="entry name" value="Guanylate cyclase"/>
    <property type="match status" value="1"/>
</dbReference>
<evidence type="ECO:0000256" key="2">
    <source>
        <dbReference type="ARBA" id="ARBA00004479"/>
    </source>
</evidence>
<dbReference type="InterPro" id="IPR018297">
    <property type="entry name" value="A/G_cyclase_CS"/>
</dbReference>
<dbReference type="InterPro" id="IPR029787">
    <property type="entry name" value="Nucleotide_cyclase"/>
</dbReference>
<evidence type="ECO:0000313" key="20">
    <source>
        <dbReference type="EMBL" id="JAR89927.1"/>
    </source>
</evidence>
<dbReference type="SMART" id="SM00044">
    <property type="entry name" value="CYCc"/>
    <property type="match status" value="1"/>
</dbReference>
<dbReference type="Pfam" id="PF01094">
    <property type="entry name" value="ANF_receptor"/>
    <property type="match status" value="1"/>
</dbReference>
<dbReference type="GO" id="GO:0004383">
    <property type="term" value="F:guanylate cyclase activity"/>
    <property type="evidence" value="ECO:0007669"/>
    <property type="project" value="UniProtKB-EC"/>
</dbReference>
<dbReference type="InterPro" id="IPR000719">
    <property type="entry name" value="Prot_kinase_dom"/>
</dbReference>
<keyword evidence="5 17" id="KW-0732">Signal</keyword>
<dbReference type="Pfam" id="PF07714">
    <property type="entry name" value="PK_Tyr_Ser-Thr"/>
    <property type="match status" value="1"/>
</dbReference>
<dbReference type="InterPro" id="IPR001170">
    <property type="entry name" value="ANPR/GUC"/>
</dbReference>
<evidence type="ECO:0000256" key="12">
    <source>
        <dbReference type="ARBA" id="ARBA00023239"/>
    </source>
</evidence>
<dbReference type="CDD" id="cd06352">
    <property type="entry name" value="PBP1_NPR_GC-like"/>
    <property type="match status" value="1"/>
</dbReference>
<dbReference type="PANTHER" id="PTHR11920:SF300">
    <property type="entry name" value="ATRIAL NATRIURETIC PEPTIDE RECEPTOR 1"/>
    <property type="match status" value="1"/>
</dbReference>
<dbReference type="SUPFAM" id="SSF56112">
    <property type="entry name" value="Protein kinase-like (PK-like)"/>
    <property type="match status" value="1"/>
</dbReference>
<evidence type="ECO:0000256" key="9">
    <source>
        <dbReference type="ARBA" id="ARBA00023136"/>
    </source>
</evidence>
<dbReference type="GO" id="GO:0004016">
    <property type="term" value="F:adenylate cyclase activity"/>
    <property type="evidence" value="ECO:0007669"/>
    <property type="project" value="TreeGrafter"/>
</dbReference>
<evidence type="ECO:0000256" key="16">
    <source>
        <dbReference type="SAM" id="Phobius"/>
    </source>
</evidence>
<dbReference type="InterPro" id="IPR001828">
    <property type="entry name" value="ANF_lig-bd_rcpt"/>
</dbReference>
<dbReference type="Pfam" id="PF00211">
    <property type="entry name" value="Guanylate_cyc"/>
    <property type="match status" value="1"/>
</dbReference>
<keyword evidence="8" id="KW-0342">GTP-binding</keyword>
<dbReference type="Gene3D" id="3.40.50.2300">
    <property type="match status" value="3"/>
</dbReference>
<dbReference type="GO" id="GO:0005524">
    <property type="term" value="F:ATP binding"/>
    <property type="evidence" value="ECO:0007669"/>
    <property type="project" value="InterPro"/>
</dbReference>
<evidence type="ECO:0000256" key="15">
    <source>
        <dbReference type="RuleBase" id="RU003431"/>
    </source>
</evidence>
<sequence length="1058" mass="120226">MAQFQRVAHACLLLAVLSLAVASPVEYTVAVIMVSESEENRFDIQRIGPAIDIAAEEKCRTDYATHLKIIEAYYPKRCSERYAIGRATDLLAAVTRVAAFVGPSCSSDLNIVERYANYRQIPVVTGLGDSFERKPNQSSTLIRTSYVLRDKARAILAFLGHFQWTHFGIVYRDRNIYYETLYNELADLAEGVNMTVTCKRHFLRDDKTKMVLSDLRTIMADIKKCARIVVLLSGEKEVRTMLEHAQDLGMTSSGEYAFLYSELFQSEAAGNISWSTGVDDPRRRERLRKAFESLLIISLNQPLSEEYIRFSNEVKRRSRKKYSFTGDMEQVVNYFTASFHDAVVMLCKAINETVTVGLDPYAGVNLVNRMRNANISGVSGRVVIDNNGDRIADYALLDQVDPQTGHFDVVLKYFGANQSYQLVNEIHWPGKGPPVDVPFCGFDGKDPKCLKTDDFPFIETIVISVLVFIVVILICAFLVYRKMQLESAIANMSWRIKWEEITFTRNQRSSWMMSRLSITSASAFLEAGSKANEQQFSLTGAFKGTIVSVKRLHHQKRIELTRNVLIELKQMRETQHENIARFVGACIDVPNIAILTEYCPKGSLQDVLHNDSLRLEWLFRYSLINDIVKGMTYLHGTEIGSHGRLRSSNCVVDSHFVLKLTDFGLPTFRKDETYVPYVIEGSQKYLWKAPELLRLKHCSPTGTQKGDVYSFGIILQEIILREDAFYPHCEHLETSDIVARVITAEDPPFRPVVDRDACISELHQLMTRCWAEDPDERPTFNHIKVMMRVINRGYHGEVNIMDNIMARMEQYANELEVLVEQRTAAFLEEKRKSEELLYQVLPRSVAEQLKRGNAVIPELYDSVTIYFSDIVGFTSMCSSSTPIQVVDFLNDLYTCFDAVISDFDVYKVETIGDAYMVVSGLPDRNGHNHAREVARMALSLLRAVRNFRIRHRPDDTLKLRIGMHTGPCCAGVVGQKMPRYCLFGDTVNTASRMESNGEPLRIHVSPDTKAVLERFGTFHLQPRGGIDIKGKGLMHTFWLLGEHSKDVLLHDGVKKVMI</sequence>
<dbReference type="GO" id="GO:0001653">
    <property type="term" value="F:peptide receptor activity"/>
    <property type="evidence" value="ECO:0007669"/>
    <property type="project" value="TreeGrafter"/>
</dbReference>
<dbReference type="FunFam" id="1.10.510.10:FF:000420">
    <property type="entry name" value="Guanylate cyclase"/>
    <property type="match status" value="1"/>
</dbReference>
<dbReference type="InterPro" id="IPR050401">
    <property type="entry name" value="Cyclic_nucleotide_synthase"/>
</dbReference>
<dbReference type="AlphaFoldDB" id="A0A147BGL3"/>
<dbReference type="SUPFAM" id="SSF55073">
    <property type="entry name" value="Nucleotide cyclase"/>
    <property type="match status" value="1"/>
</dbReference>
<evidence type="ECO:0000256" key="5">
    <source>
        <dbReference type="ARBA" id="ARBA00022729"/>
    </source>
</evidence>
<evidence type="ECO:0000256" key="6">
    <source>
        <dbReference type="ARBA" id="ARBA00022741"/>
    </source>
</evidence>
<feature type="signal peptide" evidence="17">
    <location>
        <begin position="1"/>
        <end position="22"/>
    </location>
</feature>
<keyword evidence="13 15" id="KW-0141">cGMP biosynthesis</keyword>
<dbReference type="SUPFAM" id="SSF53822">
    <property type="entry name" value="Periplasmic binding protein-like I"/>
    <property type="match status" value="1"/>
</dbReference>
<evidence type="ECO:0000256" key="3">
    <source>
        <dbReference type="ARBA" id="ARBA00012202"/>
    </source>
</evidence>
<dbReference type="GO" id="GO:0005886">
    <property type="term" value="C:plasma membrane"/>
    <property type="evidence" value="ECO:0007669"/>
    <property type="project" value="TreeGrafter"/>
</dbReference>
<evidence type="ECO:0000256" key="4">
    <source>
        <dbReference type="ARBA" id="ARBA00022692"/>
    </source>
</evidence>
<dbReference type="CDD" id="cd07302">
    <property type="entry name" value="CHD"/>
    <property type="match status" value="1"/>
</dbReference>
<dbReference type="PROSITE" id="PS50125">
    <property type="entry name" value="GUANYLATE_CYCLASE_2"/>
    <property type="match status" value="1"/>
</dbReference>
<name>A0A147BGL3_IXORI</name>
<keyword evidence="7 16" id="KW-1133">Transmembrane helix</keyword>
<keyword evidence="10 20" id="KW-0675">Receptor</keyword>
<organism evidence="20">
    <name type="scientific">Ixodes ricinus</name>
    <name type="common">Common tick</name>
    <name type="synonym">Acarus ricinus</name>
    <dbReference type="NCBI Taxonomy" id="34613"/>
    <lineage>
        <taxon>Eukaryota</taxon>
        <taxon>Metazoa</taxon>
        <taxon>Ecdysozoa</taxon>
        <taxon>Arthropoda</taxon>
        <taxon>Chelicerata</taxon>
        <taxon>Arachnida</taxon>
        <taxon>Acari</taxon>
        <taxon>Parasitiformes</taxon>
        <taxon>Ixodida</taxon>
        <taxon>Ixodoidea</taxon>
        <taxon>Ixodidae</taxon>
        <taxon>Ixodinae</taxon>
        <taxon>Ixodes</taxon>
    </lineage>
</organism>
<dbReference type="GO" id="GO:0004672">
    <property type="term" value="F:protein kinase activity"/>
    <property type="evidence" value="ECO:0007669"/>
    <property type="project" value="InterPro"/>
</dbReference>
<dbReference type="PROSITE" id="PS50011">
    <property type="entry name" value="PROTEIN_KINASE_DOM"/>
    <property type="match status" value="1"/>
</dbReference>
<evidence type="ECO:0000256" key="8">
    <source>
        <dbReference type="ARBA" id="ARBA00023134"/>
    </source>
</evidence>
<evidence type="ECO:0000256" key="7">
    <source>
        <dbReference type="ARBA" id="ARBA00022989"/>
    </source>
</evidence>
<feature type="domain" description="Guanylate cyclase" evidence="19">
    <location>
        <begin position="864"/>
        <end position="994"/>
    </location>
</feature>
<proteinExistence type="inferred from homology"/>
<dbReference type="PROSITE" id="PS00452">
    <property type="entry name" value="GUANYLATE_CYCLASE_1"/>
    <property type="match status" value="1"/>
</dbReference>
<dbReference type="Gene3D" id="1.10.510.10">
    <property type="entry name" value="Transferase(Phosphotransferase) domain 1"/>
    <property type="match status" value="1"/>
</dbReference>
<feature type="chain" id="PRO_5007542516" description="Guanylate cyclase" evidence="17">
    <location>
        <begin position="23"/>
        <end position="1058"/>
    </location>
</feature>
<comment type="similarity">
    <text evidence="14">Belongs to the adenylyl cyclase class-4/guanylyl cyclase family.</text>
</comment>
<dbReference type="InterPro" id="IPR001245">
    <property type="entry name" value="Ser-Thr/Tyr_kinase_cat_dom"/>
</dbReference>
<dbReference type="PRINTS" id="PR00255">
    <property type="entry name" value="NATPEPTIDER"/>
</dbReference>